<sequence>MKGKLLDASVWKFLLVGVGNTLLSMVLMFLLEGLGYWPSTAIAYVAGAVLSFFLNRHFTFQSEETLGRSAVKFAVNVAVCYALGYGIAGFIVQPIATVVLAQLGVSGLWPERLVKLAGMGLYTIFNYFGQRFFAFRKGV</sequence>
<dbReference type="EMBL" id="DXGA01000199">
    <property type="protein sequence ID" value="HIW94706.1"/>
    <property type="molecule type" value="Genomic_DNA"/>
</dbReference>
<evidence type="ECO:0000259" key="7">
    <source>
        <dbReference type="Pfam" id="PF04138"/>
    </source>
</evidence>
<accession>A0A9D1RXT3</accession>
<keyword evidence="3 6" id="KW-0812">Transmembrane</keyword>
<evidence type="ECO:0000256" key="5">
    <source>
        <dbReference type="ARBA" id="ARBA00023136"/>
    </source>
</evidence>
<dbReference type="GO" id="GO:0000271">
    <property type="term" value="P:polysaccharide biosynthetic process"/>
    <property type="evidence" value="ECO:0007669"/>
    <property type="project" value="InterPro"/>
</dbReference>
<keyword evidence="5 6" id="KW-0472">Membrane</keyword>
<dbReference type="AlphaFoldDB" id="A0A9D1RXT3"/>
<evidence type="ECO:0000256" key="2">
    <source>
        <dbReference type="ARBA" id="ARBA00009399"/>
    </source>
</evidence>
<dbReference type="Pfam" id="PF04138">
    <property type="entry name" value="GtrA_DPMS_TM"/>
    <property type="match status" value="1"/>
</dbReference>
<name>A0A9D1RXT3_9FIRM</name>
<reference evidence="8" key="2">
    <citation type="submission" date="2021-04" db="EMBL/GenBank/DDBJ databases">
        <authorList>
            <person name="Gilroy R."/>
        </authorList>
    </citation>
    <scope>NUCLEOTIDE SEQUENCE</scope>
    <source>
        <strain evidence="8">ChiGjej6B6-1540</strain>
    </source>
</reference>
<feature type="transmembrane region" description="Helical" evidence="6">
    <location>
        <begin position="75"/>
        <end position="101"/>
    </location>
</feature>
<dbReference type="Proteomes" id="UP000824192">
    <property type="component" value="Unassembled WGS sequence"/>
</dbReference>
<reference evidence="8" key="1">
    <citation type="journal article" date="2021" name="PeerJ">
        <title>Extensive microbial diversity within the chicken gut microbiome revealed by metagenomics and culture.</title>
        <authorList>
            <person name="Gilroy R."/>
            <person name="Ravi A."/>
            <person name="Getino M."/>
            <person name="Pursley I."/>
            <person name="Horton D.L."/>
            <person name="Alikhan N.F."/>
            <person name="Baker D."/>
            <person name="Gharbi K."/>
            <person name="Hall N."/>
            <person name="Watson M."/>
            <person name="Adriaenssens E.M."/>
            <person name="Foster-Nyarko E."/>
            <person name="Jarju S."/>
            <person name="Secka A."/>
            <person name="Antonio M."/>
            <person name="Oren A."/>
            <person name="Chaudhuri R.R."/>
            <person name="La Ragione R."/>
            <person name="Hildebrand F."/>
            <person name="Pallen M.J."/>
        </authorList>
    </citation>
    <scope>NUCLEOTIDE SEQUENCE</scope>
    <source>
        <strain evidence="8">ChiGjej6B6-1540</strain>
    </source>
</reference>
<protein>
    <submittedName>
        <fullName evidence="8">GtrA family protein</fullName>
    </submittedName>
</protein>
<comment type="caution">
    <text evidence="8">The sequence shown here is derived from an EMBL/GenBank/DDBJ whole genome shotgun (WGS) entry which is preliminary data.</text>
</comment>
<dbReference type="InterPro" id="IPR007267">
    <property type="entry name" value="GtrA_DPMS_TM"/>
</dbReference>
<dbReference type="PANTHER" id="PTHR38459:SF1">
    <property type="entry name" value="PROPHAGE BACTOPRENOL-LINKED GLUCOSE TRANSLOCASE HOMOLOG"/>
    <property type="match status" value="1"/>
</dbReference>
<evidence type="ECO:0000256" key="6">
    <source>
        <dbReference type="SAM" id="Phobius"/>
    </source>
</evidence>
<feature type="transmembrane region" description="Helical" evidence="6">
    <location>
        <begin position="36"/>
        <end position="54"/>
    </location>
</feature>
<evidence type="ECO:0000256" key="1">
    <source>
        <dbReference type="ARBA" id="ARBA00004141"/>
    </source>
</evidence>
<gene>
    <name evidence="8" type="ORF">H9868_09260</name>
</gene>
<feature type="transmembrane region" description="Helical" evidence="6">
    <location>
        <begin position="12"/>
        <end position="30"/>
    </location>
</feature>
<organism evidence="8 9">
    <name type="scientific">Candidatus Flavonifractor merdipullorum</name>
    <dbReference type="NCBI Taxonomy" id="2838590"/>
    <lineage>
        <taxon>Bacteria</taxon>
        <taxon>Bacillati</taxon>
        <taxon>Bacillota</taxon>
        <taxon>Clostridia</taxon>
        <taxon>Eubacteriales</taxon>
        <taxon>Oscillospiraceae</taxon>
        <taxon>Flavonifractor</taxon>
    </lineage>
</organism>
<dbReference type="InterPro" id="IPR051401">
    <property type="entry name" value="GtrA_CellWall_Glycosyl"/>
</dbReference>
<comment type="subcellular location">
    <subcellularLocation>
        <location evidence="1">Membrane</location>
        <topology evidence="1">Multi-pass membrane protein</topology>
    </subcellularLocation>
</comment>
<evidence type="ECO:0000256" key="4">
    <source>
        <dbReference type="ARBA" id="ARBA00022989"/>
    </source>
</evidence>
<comment type="similarity">
    <text evidence="2">Belongs to the GtrA family.</text>
</comment>
<feature type="domain" description="GtrA/DPMS transmembrane" evidence="7">
    <location>
        <begin position="12"/>
        <end position="135"/>
    </location>
</feature>
<keyword evidence="4 6" id="KW-1133">Transmembrane helix</keyword>
<evidence type="ECO:0000256" key="3">
    <source>
        <dbReference type="ARBA" id="ARBA00022692"/>
    </source>
</evidence>
<dbReference type="GO" id="GO:0005886">
    <property type="term" value="C:plasma membrane"/>
    <property type="evidence" value="ECO:0007669"/>
    <property type="project" value="TreeGrafter"/>
</dbReference>
<evidence type="ECO:0000313" key="8">
    <source>
        <dbReference type="EMBL" id="HIW94706.1"/>
    </source>
</evidence>
<evidence type="ECO:0000313" key="9">
    <source>
        <dbReference type="Proteomes" id="UP000824192"/>
    </source>
</evidence>
<dbReference type="PANTHER" id="PTHR38459">
    <property type="entry name" value="PROPHAGE BACTOPRENOL-LINKED GLUCOSE TRANSLOCASE HOMOLOG"/>
    <property type="match status" value="1"/>
</dbReference>
<feature type="transmembrane region" description="Helical" evidence="6">
    <location>
        <begin position="113"/>
        <end position="129"/>
    </location>
</feature>
<proteinExistence type="inferred from homology"/>